<dbReference type="FunFam" id="1.10.1200.10:FF:000005">
    <property type="entry name" value="Nonribosomal peptide synthetase 1"/>
    <property type="match status" value="1"/>
</dbReference>
<accession>A0A0K9FBQ9</accession>
<dbReference type="EMBL" id="LFXJ01000005">
    <property type="protein sequence ID" value="KMY31905.1"/>
    <property type="molecule type" value="Genomic_DNA"/>
</dbReference>
<dbReference type="Gene3D" id="3.30.559.10">
    <property type="entry name" value="Chloramphenicol acetyltransferase-like domain"/>
    <property type="match status" value="2"/>
</dbReference>
<dbReference type="InterPro" id="IPR045851">
    <property type="entry name" value="AMP-bd_C_sf"/>
</dbReference>
<protein>
    <submittedName>
        <fullName evidence="8">Thioester reductase</fullName>
    </submittedName>
</protein>
<dbReference type="InterPro" id="IPR000873">
    <property type="entry name" value="AMP-dep_synth/lig_dom"/>
</dbReference>
<evidence type="ECO:0000256" key="4">
    <source>
        <dbReference type="ARBA" id="ARBA00022553"/>
    </source>
</evidence>
<reference evidence="9" key="1">
    <citation type="submission" date="2015-07" db="EMBL/GenBank/DDBJ databases">
        <authorList>
            <consortium name="Consortium for Microbial Forensics and Genomics (microFORGE)"/>
            <person name="Knight B.M."/>
            <person name="Roberts D.P."/>
            <person name="Lin D."/>
            <person name="Hari K."/>
            <person name="Fletcher J."/>
            <person name="Melcher U."/>
            <person name="Blagden T."/>
            <person name="Winegar R.A."/>
        </authorList>
    </citation>
    <scope>NUCLEOTIDE SEQUENCE [LARGE SCALE GENOMIC DNA]</scope>
    <source>
        <strain evidence="9">DSM 23493</strain>
    </source>
</reference>
<dbReference type="PANTHER" id="PTHR45527">
    <property type="entry name" value="NONRIBOSOMAL PEPTIDE SYNTHETASE"/>
    <property type="match status" value="1"/>
</dbReference>
<dbReference type="InterPro" id="IPR010071">
    <property type="entry name" value="AA_adenyl_dom"/>
</dbReference>
<dbReference type="GeneID" id="96597999"/>
<keyword evidence="4" id="KW-0597">Phosphoprotein</keyword>
<dbReference type="InterPro" id="IPR020845">
    <property type="entry name" value="AMP-binding_CS"/>
</dbReference>
<dbReference type="Gene3D" id="2.30.38.10">
    <property type="entry name" value="Luciferase, Domain 3"/>
    <property type="match status" value="1"/>
</dbReference>
<dbReference type="RefSeq" id="WP_049664746.1">
    <property type="nucleotide sequence ID" value="NZ_LFXJ01000005.1"/>
</dbReference>
<evidence type="ECO:0000256" key="2">
    <source>
        <dbReference type="ARBA" id="ARBA00006432"/>
    </source>
</evidence>
<comment type="cofactor">
    <cofactor evidence="1">
        <name>pantetheine 4'-phosphate</name>
        <dbReference type="ChEBI" id="CHEBI:47942"/>
    </cofactor>
</comment>
<dbReference type="GO" id="GO:0008610">
    <property type="term" value="P:lipid biosynthetic process"/>
    <property type="evidence" value="ECO:0007669"/>
    <property type="project" value="UniProtKB-ARBA"/>
</dbReference>
<dbReference type="SUPFAM" id="SSF52777">
    <property type="entry name" value="CoA-dependent acyltransferases"/>
    <property type="match status" value="4"/>
</dbReference>
<dbReference type="InterPro" id="IPR025110">
    <property type="entry name" value="AMP-bd_C"/>
</dbReference>
<evidence type="ECO:0000313" key="8">
    <source>
        <dbReference type="EMBL" id="KMY31905.1"/>
    </source>
</evidence>
<dbReference type="GO" id="GO:0044550">
    <property type="term" value="P:secondary metabolite biosynthetic process"/>
    <property type="evidence" value="ECO:0007669"/>
    <property type="project" value="UniProtKB-ARBA"/>
</dbReference>
<dbReference type="FunFam" id="3.40.50.12780:FF:000012">
    <property type="entry name" value="Non-ribosomal peptide synthetase"/>
    <property type="match status" value="1"/>
</dbReference>
<name>A0A0K9FBQ9_9BACI</name>
<dbReference type="FunFam" id="2.30.38.10:FF:000001">
    <property type="entry name" value="Non-ribosomal peptide synthetase PvdI"/>
    <property type="match status" value="1"/>
</dbReference>
<evidence type="ECO:0000256" key="3">
    <source>
        <dbReference type="ARBA" id="ARBA00022450"/>
    </source>
</evidence>
<dbReference type="NCBIfam" id="TIGR01733">
    <property type="entry name" value="AA-adenyl-dom"/>
    <property type="match status" value="1"/>
</dbReference>
<dbReference type="Gene3D" id="3.30.559.30">
    <property type="entry name" value="Nonribosomal peptide synthetase, condensation domain"/>
    <property type="match status" value="2"/>
</dbReference>
<dbReference type="FunFam" id="3.40.50.980:FF:000001">
    <property type="entry name" value="Non-ribosomal peptide synthetase"/>
    <property type="match status" value="1"/>
</dbReference>
<comment type="similarity">
    <text evidence="2">Belongs to the ATP-dependent AMP-binding enzyme family.</text>
</comment>
<dbReference type="PANTHER" id="PTHR45527:SF14">
    <property type="entry name" value="PLIPASTATIN SYNTHASE SUBUNIT B"/>
    <property type="match status" value="1"/>
</dbReference>
<feature type="domain" description="Carrier" evidence="7">
    <location>
        <begin position="965"/>
        <end position="1042"/>
    </location>
</feature>
<dbReference type="SUPFAM" id="SSF47336">
    <property type="entry name" value="ACP-like"/>
    <property type="match status" value="1"/>
</dbReference>
<evidence type="ECO:0000256" key="6">
    <source>
        <dbReference type="ARBA" id="ARBA00023194"/>
    </source>
</evidence>
<dbReference type="GO" id="GO:0043041">
    <property type="term" value="P:amino acid activation for nonribosomal peptide biosynthetic process"/>
    <property type="evidence" value="ECO:0007669"/>
    <property type="project" value="TreeGrafter"/>
</dbReference>
<dbReference type="InterPro" id="IPR023213">
    <property type="entry name" value="CAT-like_dom_sf"/>
</dbReference>
<dbReference type="PROSITE" id="PS50075">
    <property type="entry name" value="CARRIER"/>
    <property type="match status" value="1"/>
</dbReference>
<dbReference type="InterPro" id="IPR036736">
    <property type="entry name" value="ACP-like_sf"/>
</dbReference>
<dbReference type="FunFam" id="3.30.300.30:FF:000010">
    <property type="entry name" value="Enterobactin synthetase component F"/>
    <property type="match status" value="1"/>
</dbReference>
<evidence type="ECO:0000259" key="7">
    <source>
        <dbReference type="PROSITE" id="PS50075"/>
    </source>
</evidence>
<dbReference type="PROSITE" id="PS00012">
    <property type="entry name" value="PHOSPHOPANTETHEINE"/>
    <property type="match status" value="1"/>
</dbReference>
<dbReference type="InterPro" id="IPR006162">
    <property type="entry name" value="Ppantetheine_attach_site"/>
</dbReference>
<dbReference type="InterPro" id="IPR009081">
    <property type="entry name" value="PP-bd_ACP"/>
</dbReference>
<dbReference type="FunFam" id="3.40.50.980:FF:000002">
    <property type="entry name" value="Enterobactin synthetase component F"/>
    <property type="match status" value="1"/>
</dbReference>
<dbReference type="GO" id="GO:0005829">
    <property type="term" value="C:cytosol"/>
    <property type="evidence" value="ECO:0007669"/>
    <property type="project" value="TreeGrafter"/>
</dbReference>
<evidence type="ECO:0000313" key="9">
    <source>
        <dbReference type="Proteomes" id="UP000037326"/>
    </source>
</evidence>
<comment type="caution">
    <text evidence="8">The sequence shown here is derived from an EMBL/GenBank/DDBJ whole genome shotgun (WGS) entry which is preliminary data.</text>
</comment>
<dbReference type="OrthoDB" id="9765680at2"/>
<organism evidence="8 9">
    <name type="scientific">Lysinibacillus xylanilyticus</name>
    <dbReference type="NCBI Taxonomy" id="582475"/>
    <lineage>
        <taxon>Bacteria</taxon>
        <taxon>Bacillati</taxon>
        <taxon>Bacillota</taxon>
        <taxon>Bacilli</taxon>
        <taxon>Bacillales</taxon>
        <taxon>Bacillaceae</taxon>
        <taxon>Lysinibacillus</taxon>
    </lineage>
</organism>
<dbReference type="SUPFAM" id="SSF56801">
    <property type="entry name" value="Acetyl-CoA synthetase-like"/>
    <property type="match status" value="1"/>
</dbReference>
<dbReference type="Proteomes" id="UP000037326">
    <property type="component" value="Unassembled WGS sequence"/>
</dbReference>
<dbReference type="InterPro" id="IPR010060">
    <property type="entry name" value="NRPS_synth"/>
</dbReference>
<evidence type="ECO:0000256" key="1">
    <source>
        <dbReference type="ARBA" id="ARBA00001957"/>
    </source>
</evidence>
<keyword evidence="3" id="KW-0596">Phosphopantetheine</keyword>
<proteinExistence type="inferred from homology"/>
<dbReference type="GO" id="GO:0031177">
    <property type="term" value="F:phosphopantetheine binding"/>
    <property type="evidence" value="ECO:0007669"/>
    <property type="project" value="TreeGrafter"/>
</dbReference>
<dbReference type="GO" id="GO:0003824">
    <property type="term" value="F:catalytic activity"/>
    <property type="evidence" value="ECO:0007669"/>
    <property type="project" value="UniProtKB-KW"/>
</dbReference>
<dbReference type="InterPro" id="IPR020459">
    <property type="entry name" value="AMP-binding"/>
</dbReference>
<dbReference type="GO" id="GO:0017000">
    <property type="term" value="P:antibiotic biosynthetic process"/>
    <property type="evidence" value="ECO:0007669"/>
    <property type="project" value="UniProtKB-KW"/>
</dbReference>
<dbReference type="PRINTS" id="PR00154">
    <property type="entry name" value="AMPBINDING"/>
</dbReference>
<dbReference type="Pfam" id="PF00668">
    <property type="entry name" value="Condensation"/>
    <property type="match status" value="2"/>
</dbReference>
<keyword evidence="5" id="KW-0677">Repeat</keyword>
<evidence type="ECO:0000256" key="5">
    <source>
        <dbReference type="ARBA" id="ARBA00022737"/>
    </source>
</evidence>
<keyword evidence="6" id="KW-0045">Antibiotic biosynthesis</keyword>
<dbReference type="NCBIfam" id="TIGR01720">
    <property type="entry name" value="NRPS-para261"/>
    <property type="match status" value="1"/>
</dbReference>
<dbReference type="Pfam" id="PF00550">
    <property type="entry name" value="PP-binding"/>
    <property type="match status" value="1"/>
</dbReference>
<dbReference type="Pfam" id="PF00501">
    <property type="entry name" value="AMP-binding"/>
    <property type="match status" value="1"/>
</dbReference>
<dbReference type="Pfam" id="PF13193">
    <property type="entry name" value="AMP-binding_C"/>
    <property type="match status" value="1"/>
</dbReference>
<gene>
    <name evidence="8" type="ORF">ACZ11_06890</name>
</gene>
<dbReference type="PROSITE" id="PS00455">
    <property type="entry name" value="AMP_BINDING"/>
    <property type="match status" value="1"/>
</dbReference>
<dbReference type="Gene3D" id="3.30.300.30">
    <property type="match status" value="1"/>
</dbReference>
<dbReference type="Gene3D" id="3.40.50.980">
    <property type="match status" value="2"/>
</dbReference>
<dbReference type="PATRIC" id="fig|582475.4.peg.858"/>
<dbReference type="Gene3D" id="1.10.1200.10">
    <property type="entry name" value="ACP-like"/>
    <property type="match status" value="1"/>
</dbReference>
<dbReference type="InterPro" id="IPR001242">
    <property type="entry name" value="Condensation_dom"/>
</dbReference>
<sequence length="1505" mass="175719">MRLVKRDYYQLSHPQQRIWYTDKINTNSQLHNIGGLVKMKGKIDINRMEKTLNIIVKQNDGLRLRFTEENGEPIQYVEEFHNESIDFLDFSKFEIPKEQHEKWVKSLFETQFNLDESKLHYFAIYKLSEDEYGVVIKFHHGICDGWGTTLVQNQICEIYSSLTNNNEICADDCYSYTYLDFIKEEQEYLNSDKFIKNKNFWKEKFKDMPEEFLYNSSNSLDGKRVSFYINSDLSKKIQKFVKDKKCSLNTFFIAILLIYINKSIQENDLVIGTPVFNRSNKAQKSMVGMFTSTMPFRFKLDTELNIEALIKQINRELKYCFINQKYPYDLLVKDLEINKNGYDSLFKMSVNYYNSKLPNDINSTIKVESEEYHSGNQSQSLQLVVQELEDENIKLNFDYKTLEYTDNLITTMYKCMMNIIENILENEHFKINEIEIVSEEEKKQILYEFNDTNADYPRDKTIHELFEEQVERTPHNIAVVFEESKLTYSELNEKSNQLARVLREQGVGPDVIVGIMVDRSLEMVVGIMGILKAGGAYLPIDPEYPVERIRYMLEDSKTKVLLTKNALLKSVEFDGEIVDLEDEKINLRESYNLNHINTPHDLAYIIYTSGTTGNPKGVMIEHKNVVRLMFNNKMQFDFRETDVWTMFHSYCFDFSVWEMYGGLLYGGKLVLVPKDKAIDTEEFLRILKEEKVTVLNQIPTPFYSLMNKELAISEKELNLRYVIFGGEALKPEMLRAWIKKYPKTELINMYGITETTVHVTYKEIGEEEINGAISNIGKAIPTLSTYIMGMNQKLLPIGMTGELYVGGEGVARGYLNREELTNQKFVANPYKSEERIYQTGDLARWLPDGNMEYLGRIDHQVKVRGFRIELGEIENQLLKNVEIKEAVVIDREDKLGNKYLCAYVVSEKEVKELNLRAYLIESLPEYMIPSYFIKLEKIPLTNNGKLNRRELPEPNLVKVLNEYESPKNEIEEALVKVWIEVLGVDKIGVNDNFFELGGDSIKAIQISSKLKNLGLDIRVKDILTFESIDKIATTAQVMKSNKIIEDSVIEGTIINTPIIEWFFNEKFIKEDSYNQYIQLEFKSSMDINMIRRSIKEMVCHHDSLRINYDKVAKKLFYNNACINEENIVECINLFEFSCDEQINKMNEIKYRLKNSFNLENSTLFKLVVFNLSEGKQSLLFMAHHLIVDGISWRIIVEDFLTVMNQLSSNEEVNLPMKTHSFKAWANALQDYSKKELGEEKAYWQSIADKDFNYPIDFDKGKDTVETANILNIELDEDILKDLTKKVNDIYNLELNETLTIALVITLNDLSNRNEIVIELERHGREAINDYIDISRTVGWFTSMYPAYFSVNHEDMNKTIKSLKEQLRNIPNKGFNYSIMKFLNNELNDNGNKHIRLNYLGEFDTILDWEKLNVSNINFGLDSHKCNLLTSLMDIDAMVVNKKLSINFTYSRNKFEDKTIQKFIDRYIYTLRLILEQCENTDLKEFTPSDFDAVGISQEELDSIFD</sequence>